<feature type="domain" description="Zn(2)-C6 fungal-type" evidence="5">
    <location>
        <begin position="17"/>
        <end position="49"/>
    </location>
</feature>
<keyword evidence="2" id="KW-0479">Metal-binding</keyword>
<dbReference type="OMA" id="RMNECAD"/>
<dbReference type="AlphaFoldDB" id="A0A3E2H2D7"/>
<feature type="region of interest" description="Disordered" evidence="4">
    <location>
        <begin position="124"/>
        <end position="151"/>
    </location>
</feature>
<comment type="subcellular location">
    <subcellularLocation>
        <location evidence="1">Nucleus</location>
    </subcellularLocation>
</comment>
<evidence type="ECO:0000313" key="6">
    <source>
        <dbReference type="EMBL" id="RFU27549.1"/>
    </source>
</evidence>
<keyword evidence="3" id="KW-0539">Nucleus</keyword>
<feature type="compositionally biased region" description="Polar residues" evidence="4">
    <location>
        <begin position="72"/>
        <end position="89"/>
    </location>
</feature>
<dbReference type="PROSITE" id="PS50048">
    <property type="entry name" value="ZN2_CY6_FUNGAL_2"/>
    <property type="match status" value="1"/>
</dbReference>
<feature type="region of interest" description="Disordered" evidence="4">
    <location>
        <begin position="52"/>
        <end position="103"/>
    </location>
</feature>
<dbReference type="CDD" id="cd00067">
    <property type="entry name" value="GAL4"/>
    <property type="match status" value="1"/>
</dbReference>
<dbReference type="GO" id="GO:0006351">
    <property type="term" value="P:DNA-templated transcription"/>
    <property type="evidence" value="ECO:0007669"/>
    <property type="project" value="InterPro"/>
</dbReference>
<evidence type="ECO:0000256" key="3">
    <source>
        <dbReference type="ARBA" id="ARBA00023242"/>
    </source>
</evidence>
<dbReference type="InterPro" id="IPR050613">
    <property type="entry name" value="Sec_Metabolite_Reg"/>
</dbReference>
<dbReference type="PROSITE" id="PS00463">
    <property type="entry name" value="ZN2_CY6_FUNGAL_1"/>
    <property type="match status" value="1"/>
</dbReference>
<dbReference type="InterPro" id="IPR007219">
    <property type="entry name" value="XnlR_reg_dom"/>
</dbReference>
<dbReference type="SUPFAM" id="SSF57701">
    <property type="entry name" value="Zn2/Cys6 DNA-binding domain"/>
    <property type="match status" value="1"/>
</dbReference>
<dbReference type="EMBL" id="NCSJ02000201">
    <property type="protein sequence ID" value="RFU27549.1"/>
    <property type="molecule type" value="Genomic_DNA"/>
</dbReference>
<keyword evidence="7" id="KW-1185">Reference proteome</keyword>
<organism evidence="6 7">
    <name type="scientific">Scytalidium lignicola</name>
    <name type="common">Hyphomycete</name>
    <dbReference type="NCBI Taxonomy" id="5539"/>
    <lineage>
        <taxon>Eukaryota</taxon>
        <taxon>Fungi</taxon>
        <taxon>Dikarya</taxon>
        <taxon>Ascomycota</taxon>
        <taxon>Pezizomycotina</taxon>
        <taxon>Leotiomycetes</taxon>
        <taxon>Leotiomycetes incertae sedis</taxon>
        <taxon>Scytalidium</taxon>
    </lineage>
</organism>
<dbReference type="InterPro" id="IPR036864">
    <property type="entry name" value="Zn2-C6_fun-type_DNA-bd_sf"/>
</dbReference>
<dbReference type="CDD" id="cd12148">
    <property type="entry name" value="fungal_TF_MHR"/>
    <property type="match status" value="1"/>
</dbReference>
<protein>
    <recommendedName>
        <fullName evidence="5">Zn(2)-C6 fungal-type domain-containing protein</fullName>
    </recommendedName>
</protein>
<sequence>MLQYQSTGRRRNGKQQACEPCRKGKMACDHAIPFCGRCVRRKMTSTCIYHPAPMTRAKPSSGLELRDRPTGLTRTSESSNTLESHSLSENPPKPPSMTGLDQSLGRFSIGIPIAPTISKPTEALDANKHPESRPSNSSTTTYSTLGSSNSEDTSFQRSWAYHGPTSIFSVYTEHQAKFQSDLLNVGEYEGCLSPLSEFSEPLGSRLELVVKALQNLPSKEICERLLATYEIMVYEVTLDEVIMRHCVATLWSTFEAQLKSPRNPDQLVTIARVLFKNEESPLPPAPPDGLEWINTFTGSNLRLEVLGNLFAFFGSAYLSKQDEDPIFNTAEAHGHERKQVAWRMKECADLCLKMCECTDTINEFVVALTVELLVLESTCVGDEDYTSRRRHADMITTTIAAGLHRLPDYSSNQITPACEYRKRVFAAVYTMDKMHCSLTGVPPGMTRFYCIVQLPLDLDNDELYLPEHELRVAISKLDNQGWNTAGKFHQITAQRLLMLLASIREEILELSLGVNVSITAERISDMHERCQQIYSSAPEQAHYYDEEAVPRGLADGQGILDAAMEMIEITNMFWIRRESLVDFSFQFDWFSTCYGVPSSGVICIELLKQSKRHSQSSLRFSRSDAIQKLMMFKGFLEWIKPTHGNYELAQRLHKVIGRITDHVLGEQDDNVKQHNEGDVLLDPTFPTLEEADYMDWLNGIDWTQGPWMEFNQTLAIYPNSIQP</sequence>
<feature type="non-terminal residue" evidence="6">
    <location>
        <position position="723"/>
    </location>
</feature>
<dbReference type="InterPro" id="IPR001138">
    <property type="entry name" value="Zn2Cys6_DnaBD"/>
</dbReference>
<dbReference type="PANTHER" id="PTHR31001">
    <property type="entry name" value="UNCHARACTERIZED TRANSCRIPTIONAL REGULATORY PROTEIN"/>
    <property type="match status" value="1"/>
</dbReference>
<evidence type="ECO:0000256" key="4">
    <source>
        <dbReference type="SAM" id="MobiDB-lite"/>
    </source>
</evidence>
<dbReference type="STRING" id="5539.A0A3E2H2D7"/>
<evidence type="ECO:0000313" key="7">
    <source>
        <dbReference type="Proteomes" id="UP000258309"/>
    </source>
</evidence>
<dbReference type="Pfam" id="PF00172">
    <property type="entry name" value="Zn_clus"/>
    <property type="match status" value="1"/>
</dbReference>
<feature type="compositionally biased region" description="Low complexity" evidence="4">
    <location>
        <begin position="133"/>
        <end position="150"/>
    </location>
</feature>
<proteinExistence type="predicted"/>
<dbReference type="GO" id="GO:0003677">
    <property type="term" value="F:DNA binding"/>
    <property type="evidence" value="ECO:0007669"/>
    <property type="project" value="InterPro"/>
</dbReference>
<dbReference type="SMART" id="SM00066">
    <property type="entry name" value="GAL4"/>
    <property type="match status" value="1"/>
</dbReference>
<evidence type="ECO:0000259" key="5">
    <source>
        <dbReference type="PROSITE" id="PS50048"/>
    </source>
</evidence>
<comment type="caution">
    <text evidence="6">The sequence shown here is derived from an EMBL/GenBank/DDBJ whole genome shotgun (WGS) entry which is preliminary data.</text>
</comment>
<dbReference type="Pfam" id="PF04082">
    <property type="entry name" value="Fungal_trans"/>
    <property type="match status" value="1"/>
</dbReference>
<accession>A0A3E2H2D7</accession>
<evidence type="ECO:0000256" key="2">
    <source>
        <dbReference type="ARBA" id="ARBA00022723"/>
    </source>
</evidence>
<evidence type="ECO:0000256" key="1">
    <source>
        <dbReference type="ARBA" id="ARBA00004123"/>
    </source>
</evidence>
<reference evidence="6 7" key="1">
    <citation type="submission" date="2018-05" db="EMBL/GenBank/DDBJ databases">
        <title>Draft genome sequence of Scytalidium lignicola DSM 105466, a ubiquitous saprotrophic fungus.</title>
        <authorList>
            <person name="Buettner E."/>
            <person name="Gebauer A.M."/>
            <person name="Hofrichter M."/>
            <person name="Liers C."/>
            <person name="Kellner H."/>
        </authorList>
    </citation>
    <scope>NUCLEOTIDE SEQUENCE [LARGE SCALE GENOMIC DNA]</scope>
    <source>
        <strain evidence="6 7">DSM 105466</strain>
    </source>
</reference>
<dbReference type="Gene3D" id="4.10.240.10">
    <property type="entry name" value="Zn(2)-C6 fungal-type DNA-binding domain"/>
    <property type="match status" value="1"/>
</dbReference>
<dbReference type="GO" id="GO:0005634">
    <property type="term" value="C:nucleus"/>
    <property type="evidence" value="ECO:0007669"/>
    <property type="project" value="UniProtKB-SubCell"/>
</dbReference>
<dbReference type="PANTHER" id="PTHR31001:SF40">
    <property type="entry name" value="ZN(II)2CYS6 TRANSCRIPTION FACTOR (EUROFUNG)"/>
    <property type="match status" value="1"/>
</dbReference>
<gene>
    <name evidence="6" type="ORF">B7463_g8789</name>
</gene>
<dbReference type="GO" id="GO:0008270">
    <property type="term" value="F:zinc ion binding"/>
    <property type="evidence" value="ECO:0007669"/>
    <property type="project" value="InterPro"/>
</dbReference>
<name>A0A3E2H2D7_SCYLI</name>
<feature type="non-terminal residue" evidence="6">
    <location>
        <position position="1"/>
    </location>
</feature>
<dbReference type="GO" id="GO:0000981">
    <property type="term" value="F:DNA-binding transcription factor activity, RNA polymerase II-specific"/>
    <property type="evidence" value="ECO:0007669"/>
    <property type="project" value="InterPro"/>
</dbReference>
<dbReference type="OrthoDB" id="4898680at2759"/>
<dbReference type="Proteomes" id="UP000258309">
    <property type="component" value="Unassembled WGS sequence"/>
</dbReference>